<reference evidence="1 2" key="1">
    <citation type="submission" date="2021-04" db="EMBL/GenBank/DDBJ databases">
        <authorList>
            <person name="De Guttry C."/>
            <person name="Zahm M."/>
            <person name="Klopp C."/>
            <person name="Cabau C."/>
            <person name="Louis A."/>
            <person name="Berthelot C."/>
            <person name="Parey E."/>
            <person name="Roest Crollius H."/>
            <person name="Montfort J."/>
            <person name="Robinson-Rechavi M."/>
            <person name="Bucao C."/>
            <person name="Bouchez O."/>
            <person name="Gislard M."/>
            <person name="Lluch J."/>
            <person name="Milhes M."/>
            <person name="Lampietro C."/>
            <person name="Lopez Roques C."/>
            <person name="Donnadieu C."/>
            <person name="Braasch I."/>
            <person name="Desvignes T."/>
            <person name="Postlethwait J."/>
            <person name="Bobe J."/>
            <person name="Wedekind C."/>
            <person name="Guiguen Y."/>
        </authorList>
    </citation>
    <scope>NUCLEOTIDE SEQUENCE [LARGE SCALE GENOMIC DNA]</scope>
    <source>
        <strain evidence="1">Cs_M1</strain>
        <tissue evidence="1">Blood</tissue>
    </source>
</reference>
<dbReference type="EMBL" id="JAGTTL010000011">
    <property type="protein sequence ID" value="KAK6315716.1"/>
    <property type="molecule type" value="Genomic_DNA"/>
</dbReference>
<organism evidence="1 2">
    <name type="scientific">Coregonus suidteri</name>
    <dbReference type="NCBI Taxonomy" id="861788"/>
    <lineage>
        <taxon>Eukaryota</taxon>
        <taxon>Metazoa</taxon>
        <taxon>Chordata</taxon>
        <taxon>Craniata</taxon>
        <taxon>Vertebrata</taxon>
        <taxon>Euteleostomi</taxon>
        <taxon>Actinopterygii</taxon>
        <taxon>Neopterygii</taxon>
        <taxon>Teleostei</taxon>
        <taxon>Protacanthopterygii</taxon>
        <taxon>Salmoniformes</taxon>
        <taxon>Salmonidae</taxon>
        <taxon>Coregoninae</taxon>
        <taxon>Coregonus</taxon>
    </lineage>
</organism>
<gene>
    <name evidence="1" type="ORF">J4Q44_G00132400</name>
</gene>
<dbReference type="Proteomes" id="UP001356427">
    <property type="component" value="Unassembled WGS sequence"/>
</dbReference>
<evidence type="ECO:0000313" key="2">
    <source>
        <dbReference type="Proteomes" id="UP001356427"/>
    </source>
</evidence>
<protein>
    <submittedName>
        <fullName evidence="1">Uncharacterized protein</fullName>
    </submittedName>
</protein>
<accession>A0AAN8M2I5</accession>
<name>A0AAN8M2I5_9TELE</name>
<sequence length="68" mass="8001">MPTSFCAGFTSCRRKTEDTSTKLEEVLQYPFVQAYLRKYWLPCVSMWADHGRKFFHENSNSNNLTEVC</sequence>
<keyword evidence="2" id="KW-1185">Reference proteome</keyword>
<comment type="caution">
    <text evidence="1">The sequence shown here is derived from an EMBL/GenBank/DDBJ whole genome shotgun (WGS) entry which is preliminary data.</text>
</comment>
<proteinExistence type="predicted"/>
<dbReference type="AlphaFoldDB" id="A0AAN8M2I5"/>
<evidence type="ECO:0000313" key="1">
    <source>
        <dbReference type="EMBL" id="KAK6315716.1"/>
    </source>
</evidence>